<accession>K4CF54</accession>
<name>K4CF54_SOLLC</name>
<dbReference type="PhylomeDB" id="K4CF54"/>
<evidence type="ECO:0000313" key="3">
    <source>
        <dbReference type="Proteomes" id="UP000004994"/>
    </source>
</evidence>
<dbReference type="HOGENOM" id="CLU_3090317_0_0_1"/>
<protein>
    <recommendedName>
        <fullName evidence="1">MATH domain-containing protein</fullName>
    </recommendedName>
</protein>
<dbReference type="PANTHER" id="PTHR46162:SF57">
    <property type="entry name" value="MEPRIN AND TRAF HOMOLOGY DOMAIN-CONTAINING PROTEIN _ MATH DOMAIN-CONTAINING PROTEIN"/>
    <property type="match status" value="1"/>
</dbReference>
<dbReference type="AlphaFoldDB" id="K4CF54"/>
<dbReference type="EnsemblPlants" id="Solyc07g049510.1.1">
    <property type="protein sequence ID" value="Solyc07g049510.1.1"/>
    <property type="gene ID" value="Solyc07g049510.1"/>
</dbReference>
<evidence type="ECO:0000259" key="1">
    <source>
        <dbReference type="PROSITE" id="PS50144"/>
    </source>
</evidence>
<dbReference type="Proteomes" id="UP000004994">
    <property type="component" value="Chromosome 7"/>
</dbReference>
<keyword evidence="3" id="KW-1185">Reference proteome</keyword>
<dbReference type="SUPFAM" id="SSF49599">
    <property type="entry name" value="TRAF domain-like"/>
    <property type="match status" value="1"/>
</dbReference>
<sequence length="53" mass="5942">MTSIATEDEEVTVEVRDASPAHYLLKIESFSLLSESGIDKFESNEFVAAGYKW</sequence>
<dbReference type="InParanoid" id="K4CF54"/>
<organism evidence="2">
    <name type="scientific">Solanum lycopersicum</name>
    <name type="common">Tomato</name>
    <name type="synonym">Lycopersicon esculentum</name>
    <dbReference type="NCBI Taxonomy" id="4081"/>
    <lineage>
        <taxon>Eukaryota</taxon>
        <taxon>Viridiplantae</taxon>
        <taxon>Streptophyta</taxon>
        <taxon>Embryophyta</taxon>
        <taxon>Tracheophyta</taxon>
        <taxon>Spermatophyta</taxon>
        <taxon>Magnoliopsida</taxon>
        <taxon>eudicotyledons</taxon>
        <taxon>Gunneridae</taxon>
        <taxon>Pentapetalae</taxon>
        <taxon>asterids</taxon>
        <taxon>lamiids</taxon>
        <taxon>Solanales</taxon>
        <taxon>Solanaceae</taxon>
        <taxon>Solanoideae</taxon>
        <taxon>Solaneae</taxon>
        <taxon>Solanum</taxon>
        <taxon>Solanum subgen. Lycopersicon</taxon>
    </lineage>
</organism>
<dbReference type="eggNOG" id="ENOG502SWRQ">
    <property type="taxonomic scope" value="Eukaryota"/>
</dbReference>
<feature type="domain" description="MATH" evidence="1">
    <location>
        <begin position="20"/>
        <end position="53"/>
    </location>
</feature>
<dbReference type="Gene3D" id="2.60.210.10">
    <property type="entry name" value="Apoptosis, Tumor Necrosis Factor Receptor Associated Protein 2, Chain A"/>
    <property type="match status" value="1"/>
</dbReference>
<dbReference type="STRING" id="4081.K4CF54"/>
<dbReference type="InterPro" id="IPR008974">
    <property type="entry name" value="TRAF-like"/>
</dbReference>
<evidence type="ECO:0000313" key="2">
    <source>
        <dbReference type="EnsemblPlants" id="Solyc07g049510.1.1"/>
    </source>
</evidence>
<reference evidence="2" key="1">
    <citation type="journal article" date="2012" name="Nature">
        <title>The tomato genome sequence provides insights into fleshy fruit evolution.</title>
        <authorList>
            <consortium name="Tomato Genome Consortium"/>
        </authorList>
    </citation>
    <scope>NUCLEOTIDE SEQUENCE [LARGE SCALE GENOMIC DNA]</scope>
    <source>
        <strain evidence="2">cv. Heinz 1706</strain>
    </source>
</reference>
<proteinExistence type="predicted"/>
<dbReference type="InterPro" id="IPR002083">
    <property type="entry name" value="MATH/TRAF_dom"/>
</dbReference>
<dbReference type="PROSITE" id="PS50144">
    <property type="entry name" value="MATH"/>
    <property type="match status" value="1"/>
</dbReference>
<dbReference type="Gramene" id="Solyc07g049510.1.1">
    <property type="protein sequence ID" value="Solyc07g049510.1.1"/>
    <property type="gene ID" value="Solyc07g049510.1"/>
</dbReference>
<dbReference type="PaxDb" id="4081-Solyc07g049510.1.1"/>
<reference evidence="2" key="2">
    <citation type="submission" date="2015-06" db="UniProtKB">
        <authorList>
            <consortium name="EnsemblPlants"/>
        </authorList>
    </citation>
    <scope>IDENTIFICATION</scope>
    <source>
        <strain evidence="2">cv. Heinz 1706</strain>
    </source>
</reference>
<dbReference type="PANTHER" id="PTHR46162">
    <property type="entry name" value="TRAF-LIKE FAMILY PROTEIN"/>
    <property type="match status" value="1"/>
</dbReference>